<evidence type="ECO:0000256" key="4">
    <source>
        <dbReference type="ARBA" id="ARBA00022692"/>
    </source>
</evidence>
<keyword evidence="5 7" id="KW-1133">Transmembrane helix</keyword>
<dbReference type="Proteomes" id="UP000239469">
    <property type="component" value="Unassembled WGS sequence"/>
</dbReference>
<dbReference type="InterPro" id="IPR051539">
    <property type="entry name" value="T4SS-coupling_protein"/>
</dbReference>
<evidence type="ECO:0008006" key="10">
    <source>
        <dbReference type="Google" id="ProtNLM"/>
    </source>
</evidence>
<evidence type="ECO:0000256" key="5">
    <source>
        <dbReference type="ARBA" id="ARBA00022989"/>
    </source>
</evidence>
<feature type="transmembrane region" description="Helical" evidence="7">
    <location>
        <begin position="6"/>
        <end position="31"/>
    </location>
</feature>
<dbReference type="AlphaFoldDB" id="A0A2S9WYE5"/>
<keyword evidence="4 7" id="KW-0812">Transmembrane</keyword>
<feature type="transmembrane region" description="Helical" evidence="7">
    <location>
        <begin position="52"/>
        <end position="80"/>
    </location>
</feature>
<comment type="similarity">
    <text evidence="2">Belongs to the VirD4/TraG family.</text>
</comment>
<comment type="caution">
    <text evidence="8">The sequence shown here is derived from an EMBL/GenBank/DDBJ whole genome shotgun (WGS) entry which is preliminary data.</text>
</comment>
<evidence type="ECO:0000313" key="9">
    <source>
        <dbReference type="Proteomes" id="UP000239469"/>
    </source>
</evidence>
<reference evidence="8 9" key="1">
    <citation type="submission" date="2017-01" db="EMBL/GenBank/DDBJ databases">
        <title>New insights into the genetic diversity of Chromobacterium isolated from tropical freshwater lake.</title>
        <authorList>
            <person name="Santos A.B."/>
            <person name="Nascimento A.M."/>
            <person name="Da Silva P.C."/>
        </authorList>
    </citation>
    <scope>NUCLEOTIDE SEQUENCE [LARGE SCALE GENOMIC DNA]</scope>
    <source>
        <strain evidence="8 9">56AF</strain>
    </source>
</reference>
<dbReference type="CDD" id="cd01127">
    <property type="entry name" value="TrwB_TraG_TraD_VirD4"/>
    <property type="match status" value="1"/>
</dbReference>
<protein>
    <recommendedName>
        <fullName evidence="10">Conjugal transfer protein TraG</fullName>
    </recommendedName>
</protein>
<sequence length="579" mass="65392">MKKFNAAQWGFILVVMMSVAYVVSTAVIFPLNGVRELKPIWQNWRFSITWEAMLIPLASSYMALGIGMLVACLIPLALWLQQNQNPALYGDAKFASYSDITRSESIGLEGGIIVGLVNGKLIRYVKDAFVTIAAGTRSGKGATVVITNLLATMMSVIVLDPKQECFRITSKFREKILKQKVFLFDPFSTETHRYNPLTYVEMGTDKADSQLLGLAEILWPTDMGEGATSHFNGAAQNLFIGLIHALWTLLHDERVDVDAKHDLLKKEVFSISSALQMFLSCEDMESMIDAVDGINDKAAVLLRNYLIKSDDERTSVKSTFENKLKLFMIDTFAEATDYSDFDFRKLRREPTTIYFGISAEQMEISSVILNLFFNQSINTQLAENPDFDLSLKHKLLFVLDEFPAIGRVSAIVKRSGIVAGFNLQFLTIFQNRSQLKDIYGENGATSLLSAHPCKLIHAPDDHKDAVDYEGMLGTYTPKSRSVSRSSRATITQSESDTRRPLMMAQELECMPVDEQVIWLKGERPIRCKKPFYFNNHFFMDRLKMISPTLKSYGKAFPNKKQLNEALMKKELQIEIRRAA</sequence>
<organism evidence="8 9">
    <name type="scientific">Chromobacterium amazonense</name>
    <dbReference type="NCBI Taxonomy" id="1382803"/>
    <lineage>
        <taxon>Bacteria</taxon>
        <taxon>Pseudomonadati</taxon>
        <taxon>Pseudomonadota</taxon>
        <taxon>Betaproteobacteria</taxon>
        <taxon>Neisseriales</taxon>
        <taxon>Chromobacteriaceae</taxon>
        <taxon>Chromobacterium</taxon>
    </lineage>
</organism>
<dbReference type="PANTHER" id="PTHR37937">
    <property type="entry name" value="CONJUGATIVE TRANSFER: DNA TRANSPORT"/>
    <property type="match status" value="1"/>
</dbReference>
<evidence type="ECO:0000256" key="7">
    <source>
        <dbReference type="SAM" id="Phobius"/>
    </source>
</evidence>
<dbReference type="EMBL" id="MTBD01000124">
    <property type="protein sequence ID" value="PRP68489.1"/>
    <property type="molecule type" value="Genomic_DNA"/>
</dbReference>
<name>A0A2S9WYE5_9NEIS</name>
<dbReference type="Pfam" id="PF02534">
    <property type="entry name" value="T4SS-DNA_transf"/>
    <property type="match status" value="1"/>
</dbReference>
<dbReference type="Gene3D" id="3.40.50.300">
    <property type="entry name" value="P-loop containing nucleotide triphosphate hydrolases"/>
    <property type="match status" value="1"/>
</dbReference>
<dbReference type="GO" id="GO:0005886">
    <property type="term" value="C:plasma membrane"/>
    <property type="evidence" value="ECO:0007669"/>
    <property type="project" value="UniProtKB-SubCell"/>
</dbReference>
<accession>A0A2S9WYE5</accession>
<evidence type="ECO:0000256" key="6">
    <source>
        <dbReference type="ARBA" id="ARBA00023136"/>
    </source>
</evidence>
<dbReference type="InterPro" id="IPR003688">
    <property type="entry name" value="TraG/VirD4"/>
</dbReference>
<proteinExistence type="inferred from homology"/>
<evidence type="ECO:0000313" key="8">
    <source>
        <dbReference type="EMBL" id="PRP68489.1"/>
    </source>
</evidence>
<dbReference type="RefSeq" id="WP_106078291.1">
    <property type="nucleotide sequence ID" value="NZ_MTBD01000124.1"/>
</dbReference>
<dbReference type="PANTHER" id="PTHR37937:SF1">
    <property type="entry name" value="CONJUGATIVE TRANSFER: DNA TRANSPORT"/>
    <property type="match status" value="1"/>
</dbReference>
<dbReference type="OrthoDB" id="9759295at2"/>
<evidence type="ECO:0000256" key="3">
    <source>
        <dbReference type="ARBA" id="ARBA00022475"/>
    </source>
</evidence>
<keyword evidence="6 7" id="KW-0472">Membrane</keyword>
<evidence type="ECO:0000256" key="1">
    <source>
        <dbReference type="ARBA" id="ARBA00004651"/>
    </source>
</evidence>
<dbReference type="SUPFAM" id="SSF52540">
    <property type="entry name" value="P-loop containing nucleoside triphosphate hydrolases"/>
    <property type="match status" value="1"/>
</dbReference>
<keyword evidence="3" id="KW-1003">Cell membrane</keyword>
<gene>
    <name evidence="8" type="ORF">BUE93_22060</name>
</gene>
<dbReference type="InterPro" id="IPR027417">
    <property type="entry name" value="P-loop_NTPase"/>
</dbReference>
<comment type="subcellular location">
    <subcellularLocation>
        <location evidence="1">Cell membrane</location>
        <topology evidence="1">Multi-pass membrane protein</topology>
    </subcellularLocation>
</comment>
<evidence type="ECO:0000256" key="2">
    <source>
        <dbReference type="ARBA" id="ARBA00008806"/>
    </source>
</evidence>